<sequence>MPVSVLDAVACHLALSFPADPDAGARFSVPPGPPGFPLAGHPKDLDHICCPAVLGLRQCSHLNFCGGVF</sequence>
<accession>A0A8E2AK65</accession>
<protein>
    <submittedName>
        <fullName evidence="1">Uncharacterized protein</fullName>
    </submittedName>
</protein>
<dbReference type="Proteomes" id="UP000250043">
    <property type="component" value="Unassembled WGS sequence"/>
</dbReference>
<evidence type="ECO:0000313" key="1">
    <source>
        <dbReference type="EMBL" id="OCH84859.1"/>
    </source>
</evidence>
<dbReference type="AlphaFoldDB" id="A0A8E2AK65"/>
<proteinExistence type="predicted"/>
<keyword evidence="2" id="KW-1185">Reference proteome</keyword>
<name>A0A8E2AK65_9APHY</name>
<evidence type="ECO:0000313" key="2">
    <source>
        <dbReference type="Proteomes" id="UP000250043"/>
    </source>
</evidence>
<reference evidence="1 2" key="1">
    <citation type="submission" date="2016-07" db="EMBL/GenBank/DDBJ databases">
        <title>Draft genome of the white-rot fungus Obba rivulosa 3A-2.</title>
        <authorList>
            <consortium name="DOE Joint Genome Institute"/>
            <person name="Miettinen O."/>
            <person name="Riley R."/>
            <person name="Acob R."/>
            <person name="Barry K."/>
            <person name="Cullen D."/>
            <person name="De Vries R."/>
            <person name="Hainaut M."/>
            <person name="Hatakka A."/>
            <person name="Henrissat B."/>
            <person name="Hilden K."/>
            <person name="Kuo R."/>
            <person name="Labutti K."/>
            <person name="Lipzen A."/>
            <person name="Makela M.R."/>
            <person name="Sandor L."/>
            <person name="Spatafora J.W."/>
            <person name="Grigoriev I.V."/>
            <person name="Hibbett D.S."/>
        </authorList>
    </citation>
    <scope>NUCLEOTIDE SEQUENCE [LARGE SCALE GENOMIC DNA]</scope>
    <source>
        <strain evidence="1 2">3A-2</strain>
    </source>
</reference>
<organism evidence="1 2">
    <name type="scientific">Obba rivulosa</name>
    <dbReference type="NCBI Taxonomy" id="1052685"/>
    <lineage>
        <taxon>Eukaryota</taxon>
        <taxon>Fungi</taxon>
        <taxon>Dikarya</taxon>
        <taxon>Basidiomycota</taxon>
        <taxon>Agaricomycotina</taxon>
        <taxon>Agaricomycetes</taxon>
        <taxon>Polyporales</taxon>
        <taxon>Gelatoporiaceae</taxon>
        <taxon>Obba</taxon>
    </lineage>
</organism>
<dbReference type="EMBL" id="KV722628">
    <property type="protein sequence ID" value="OCH84859.1"/>
    <property type="molecule type" value="Genomic_DNA"/>
</dbReference>
<gene>
    <name evidence="1" type="ORF">OBBRIDRAFT_358255</name>
</gene>